<keyword evidence="7" id="KW-0131">Cell cycle</keyword>
<dbReference type="PANTHER" id="PTHR12663">
    <property type="entry name" value="ANDROGEN INDUCED INHIBITOR OF PROLIFERATION AS3 / PDS5-RELATED"/>
    <property type="match status" value="1"/>
</dbReference>
<keyword evidence="2" id="KW-0132">Cell division</keyword>
<dbReference type="GO" id="GO:0005634">
    <property type="term" value="C:nucleus"/>
    <property type="evidence" value="ECO:0007669"/>
    <property type="project" value="UniProtKB-SubCell"/>
</dbReference>
<evidence type="ECO:0000259" key="8">
    <source>
        <dbReference type="Pfam" id="PF13966"/>
    </source>
</evidence>
<keyword evidence="3" id="KW-0227">DNA damage</keyword>
<dbReference type="InParanoid" id="A0A7N2L073"/>
<dbReference type="Proteomes" id="UP000594261">
    <property type="component" value="Chromosome 2"/>
</dbReference>
<protein>
    <recommendedName>
        <fullName evidence="8">Reverse transcriptase zinc-binding domain-containing protein</fullName>
    </recommendedName>
</protein>
<dbReference type="SUPFAM" id="SSF55681">
    <property type="entry name" value="Class II aaRS and biotin synthetases"/>
    <property type="match status" value="1"/>
</dbReference>
<keyword evidence="6" id="KW-0539">Nucleus</keyword>
<evidence type="ECO:0000256" key="7">
    <source>
        <dbReference type="ARBA" id="ARBA00023306"/>
    </source>
</evidence>
<accession>A0A7N2L073</accession>
<dbReference type="Pfam" id="PF13966">
    <property type="entry name" value="zf-RVT"/>
    <property type="match status" value="1"/>
</dbReference>
<dbReference type="InterPro" id="IPR016024">
    <property type="entry name" value="ARM-type_fold"/>
</dbReference>
<dbReference type="Gramene" id="QL02p081940:mrna">
    <property type="protein sequence ID" value="QL02p081940:mrna"/>
    <property type="gene ID" value="QL02p081940"/>
</dbReference>
<proteinExistence type="predicted"/>
<dbReference type="InterPro" id="IPR045864">
    <property type="entry name" value="aa-tRNA-synth_II/BPL/LPL"/>
</dbReference>
<dbReference type="InterPro" id="IPR039776">
    <property type="entry name" value="Pds5"/>
</dbReference>
<dbReference type="InterPro" id="IPR026960">
    <property type="entry name" value="RVT-Znf"/>
</dbReference>
<reference evidence="9" key="2">
    <citation type="submission" date="2021-01" db="UniProtKB">
        <authorList>
            <consortium name="EnsemblPlants"/>
        </authorList>
    </citation>
    <scope>IDENTIFICATION</scope>
</reference>
<dbReference type="Pfam" id="PF20168">
    <property type="entry name" value="PDS5"/>
    <property type="match status" value="1"/>
</dbReference>
<evidence type="ECO:0000313" key="9">
    <source>
        <dbReference type="EnsemblPlants" id="QL02p081940:mrna"/>
    </source>
</evidence>
<dbReference type="EnsemblPlants" id="QL02p081940:mrna">
    <property type="protein sequence ID" value="QL02p081940:mrna"/>
    <property type="gene ID" value="QL02p081940"/>
</dbReference>
<evidence type="ECO:0000256" key="4">
    <source>
        <dbReference type="ARBA" id="ARBA00022776"/>
    </source>
</evidence>
<organism evidence="9 10">
    <name type="scientific">Quercus lobata</name>
    <name type="common">Valley oak</name>
    <dbReference type="NCBI Taxonomy" id="97700"/>
    <lineage>
        <taxon>Eukaryota</taxon>
        <taxon>Viridiplantae</taxon>
        <taxon>Streptophyta</taxon>
        <taxon>Embryophyta</taxon>
        <taxon>Tracheophyta</taxon>
        <taxon>Spermatophyta</taxon>
        <taxon>Magnoliopsida</taxon>
        <taxon>eudicotyledons</taxon>
        <taxon>Gunneridae</taxon>
        <taxon>Pentapetalae</taxon>
        <taxon>rosids</taxon>
        <taxon>fabids</taxon>
        <taxon>Fagales</taxon>
        <taxon>Fagaceae</taxon>
        <taxon>Quercus</taxon>
    </lineage>
</organism>
<dbReference type="GO" id="GO:0000785">
    <property type="term" value="C:chromatin"/>
    <property type="evidence" value="ECO:0007669"/>
    <property type="project" value="TreeGrafter"/>
</dbReference>
<reference evidence="10" key="1">
    <citation type="journal article" date="2016" name="G3 (Bethesda)">
        <title>First Draft Assembly and Annotation of the Genome of a California Endemic Oak Quercus lobata Nee (Fagaceae).</title>
        <authorList>
            <person name="Sork V.L."/>
            <person name="Fitz-Gibbon S.T."/>
            <person name="Puiu D."/>
            <person name="Crepeau M."/>
            <person name="Gugger P.F."/>
            <person name="Sherman R."/>
            <person name="Stevens K."/>
            <person name="Langley C.H."/>
            <person name="Pellegrini M."/>
            <person name="Salzberg S.L."/>
        </authorList>
    </citation>
    <scope>NUCLEOTIDE SEQUENCE [LARGE SCALE GENOMIC DNA]</scope>
    <source>
        <strain evidence="10">cv. SW786</strain>
    </source>
</reference>
<name>A0A7N2L073_QUELO</name>
<dbReference type="PANTHER" id="PTHR12663:SF50">
    <property type="entry name" value="SISTER CHROMATID COHESION PROTEIN PDS5 HOMOLOG B"/>
    <property type="match status" value="1"/>
</dbReference>
<dbReference type="GO" id="GO:0007064">
    <property type="term" value="P:mitotic sister chromatid cohesion"/>
    <property type="evidence" value="ECO:0007669"/>
    <property type="project" value="InterPro"/>
</dbReference>
<dbReference type="GO" id="GO:0051301">
    <property type="term" value="P:cell division"/>
    <property type="evidence" value="ECO:0007669"/>
    <property type="project" value="UniProtKB-KW"/>
</dbReference>
<evidence type="ECO:0000256" key="3">
    <source>
        <dbReference type="ARBA" id="ARBA00022763"/>
    </source>
</evidence>
<dbReference type="GO" id="GO:0035825">
    <property type="term" value="P:homologous recombination"/>
    <property type="evidence" value="ECO:0007669"/>
    <property type="project" value="UniProtKB-ARBA"/>
</dbReference>
<evidence type="ECO:0000313" key="10">
    <source>
        <dbReference type="Proteomes" id="UP000594261"/>
    </source>
</evidence>
<dbReference type="SUPFAM" id="SSF48371">
    <property type="entry name" value="ARM repeat"/>
    <property type="match status" value="1"/>
</dbReference>
<keyword evidence="4" id="KW-0498">Mitosis</keyword>
<evidence type="ECO:0000256" key="2">
    <source>
        <dbReference type="ARBA" id="ARBA00022618"/>
    </source>
</evidence>
<evidence type="ECO:0000256" key="6">
    <source>
        <dbReference type="ARBA" id="ARBA00023242"/>
    </source>
</evidence>
<evidence type="ECO:0000256" key="1">
    <source>
        <dbReference type="ARBA" id="ARBA00004123"/>
    </source>
</evidence>
<comment type="subcellular location">
    <subcellularLocation>
        <location evidence="1">Nucleus</location>
    </subcellularLocation>
</comment>
<sequence>MLCASMLLIFHKDSAGGDDDEQVVKSSNKGNDQGKIWTVLAVKITEWGWDKDDRGRALVLHIYVYVEILGGAGEAVADLKQLFSRAEKFGYAEWIEFDASIVRGLAYYTGIVFESIWCVKVPKRVSFFLWTAARGGMLTIDNLVKKNLPLVNWCCLCRCDEETVDHLMLHCKFASALWSETDQVDVRIKAVNLVGKLFALPKQQVAQHYRDLFLEFLKRSSDKSVEIRVSALRCVKAFYMASPSGTESHEIISKL</sequence>
<evidence type="ECO:0000256" key="5">
    <source>
        <dbReference type="ARBA" id="ARBA00023204"/>
    </source>
</evidence>
<dbReference type="AlphaFoldDB" id="A0A7N2L073"/>
<dbReference type="GO" id="GO:0006281">
    <property type="term" value="P:DNA repair"/>
    <property type="evidence" value="ECO:0007669"/>
    <property type="project" value="UniProtKB-KW"/>
</dbReference>
<keyword evidence="5" id="KW-0234">DNA repair</keyword>
<keyword evidence="10" id="KW-1185">Reference proteome</keyword>
<dbReference type="Gene3D" id="3.30.930.10">
    <property type="entry name" value="Bira Bifunctional Protein, Domain 2"/>
    <property type="match status" value="1"/>
</dbReference>
<feature type="domain" description="Reverse transcriptase zinc-binding" evidence="8">
    <location>
        <begin position="113"/>
        <end position="178"/>
    </location>
</feature>